<dbReference type="InterPro" id="IPR029058">
    <property type="entry name" value="AB_hydrolase_fold"/>
</dbReference>
<protein>
    <submittedName>
        <fullName evidence="2">Alpha/beta fold hydrolase</fullName>
    </submittedName>
</protein>
<comment type="caution">
    <text evidence="2">The sequence shown here is derived from an EMBL/GenBank/DDBJ whole genome shotgun (WGS) entry which is preliminary data.</text>
</comment>
<feature type="domain" description="AB hydrolase-1" evidence="1">
    <location>
        <begin position="30"/>
        <end position="263"/>
    </location>
</feature>
<dbReference type="Pfam" id="PF12697">
    <property type="entry name" value="Abhydrolase_6"/>
    <property type="match status" value="1"/>
</dbReference>
<dbReference type="RefSeq" id="WP_121625238.1">
    <property type="nucleotide sequence ID" value="NZ_JACIIW010000002.1"/>
</dbReference>
<name>A0A3L6ZZ79_9HYPH</name>
<dbReference type="PRINTS" id="PR00111">
    <property type="entry name" value="ABHYDROLASE"/>
</dbReference>
<dbReference type="AlphaFoldDB" id="A0A3L6ZZ79"/>
<dbReference type="PANTHER" id="PTHR46438:SF11">
    <property type="entry name" value="LIPASE-RELATED"/>
    <property type="match status" value="1"/>
</dbReference>
<keyword evidence="2" id="KW-0378">Hydrolase</keyword>
<sequence>MNAPLPLPASPAPAIVGTLAVRRFGAGRPLVLLHGGSGSHTHWIANIDRLAQGFEVVALDLPGYGDAPRPASRDPETYIGSLAEDLAAAMADAGPFGLVGFSFGGTLAAALAARLPGSQVSALTLLGPGGFGVPEGRRLPIVPTPSAAQDPAGHRAAVAQNLGAFMMSRVPAVDEAVVDLHSANIARQRFDSRVISLADRLTGDLARVHCPLQVIWGAKDQLCVPSVAHRAGLVRAVQPDAEIHILPGAGHFVQYEVPDAVAALIETFHHQAFSNRVPS</sequence>
<accession>A0A3L6ZZ79</accession>
<dbReference type="PANTHER" id="PTHR46438">
    <property type="entry name" value="ALPHA/BETA-HYDROLASES SUPERFAMILY PROTEIN"/>
    <property type="match status" value="1"/>
</dbReference>
<proteinExistence type="predicted"/>
<dbReference type="SUPFAM" id="SSF53474">
    <property type="entry name" value="alpha/beta-Hydrolases"/>
    <property type="match status" value="1"/>
</dbReference>
<dbReference type="EMBL" id="RCTF01000023">
    <property type="protein sequence ID" value="RLP73239.1"/>
    <property type="molecule type" value="Genomic_DNA"/>
</dbReference>
<dbReference type="GO" id="GO:0016787">
    <property type="term" value="F:hydrolase activity"/>
    <property type="evidence" value="ECO:0007669"/>
    <property type="project" value="UniProtKB-KW"/>
</dbReference>
<reference evidence="2 3" key="1">
    <citation type="submission" date="2018-10" db="EMBL/GenBank/DDBJ databases">
        <title>Xanthobacter tagetidis genome sequencing and assembly.</title>
        <authorList>
            <person name="Maclea K.S."/>
            <person name="Goen A.E."/>
            <person name="Fatima S.A."/>
        </authorList>
    </citation>
    <scope>NUCLEOTIDE SEQUENCE [LARGE SCALE GENOMIC DNA]</scope>
    <source>
        <strain evidence="2 3">ATCC 700314</strain>
    </source>
</reference>
<organism evidence="2 3">
    <name type="scientific">Xanthobacter tagetidis</name>
    <dbReference type="NCBI Taxonomy" id="60216"/>
    <lineage>
        <taxon>Bacteria</taxon>
        <taxon>Pseudomonadati</taxon>
        <taxon>Pseudomonadota</taxon>
        <taxon>Alphaproteobacteria</taxon>
        <taxon>Hyphomicrobiales</taxon>
        <taxon>Xanthobacteraceae</taxon>
        <taxon>Xanthobacter</taxon>
    </lineage>
</organism>
<keyword evidence="3" id="KW-1185">Reference proteome</keyword>
<gene>
    <name evidence="2" type="ORF">D9R14_20570</name>
</gene>
<evidence type="ECO:0000259" key="1">
    <source>
        <dbReference type="Pfam" id="PF12697"/>
    </source>
</evidence>
<evidence type="ECO:0000313" key="3">
    <source>
        <dbReference type="Proteomes" id="UP000269692"/>
    </source>
</evidence>
<evidence type="ECO:0000313" key="2">
    <source>
        <dbReference type="EMBL" id="RLP73239.1"/>
    </source>
</evidence>
<dbReference type="Proteomes" id="UP000269692">
    <property type="component" value="Unassembled WGS sequence"/>
</dbReference>
<dbReference type="Gene3D" id="3.40.50.1820">
    <property type="entry name" value="alpha/beta hydrolase"/>
    <property type="match status" value="1"/>
</dbReference>
<dbReference type="OrthoDB" id="9780765at2"/>
<dbReference type="InterPro" id="IPR000073">
    <property type="entry name" value="AB_hydrolase_1"/>
</dbReference>